<organism evidence="1 2">
    <name type="scientific">Sphingobium fuliginis (strain ATCC 27551)</name>
    <dbReference type="NCBI Taxonomy" id="336203"/>
    <lineage>
        <taxon>Bacteria</taxon>
        <taxon>Pseudomonadati</taxon>
        <taxon>Pseudomonadota</taxon>
        <taxon>Alphaproteobacteria</taxon>
        <taxon>Sphingomonadales</taxon>
        <taxon>Sphingomonadaceae</taxon>
        <taxon>Sphingobium</taxon>
    </lineage>
</organism>
<evidence type="ECO:0000313" key="2">
    <source>
        <dbReference type="Proteomes" id="UP000221538"/>
    </source>
</evidence>
<sequence length="39" mass="4439">MFETWVIHPAMRVTLHEAARALLHEDDPMDFLAIMTAGT</sequence>
<gene>
    <name evidence="1" type="ORF">SFOMI_4763</name>
</gene>
<accession>A0A292ZMS9</accession>
<dbReference type="AlphaFoldDB" id="A0A292ZMS9"/>
<proteinExistence type="predicted"/>
<evidence type="ECO:0000313" key="1">
    <source>
        <dbReference type="EMBL" id="GAY24183.1"/>
    </source>
</evidence>
<name>A0A292ZMS9_SPHSA</name>
<dbReference type="Proteomes" id="UP000221538">
    <property type="component" value="Unassembled WGS sequence"/>
</dbReference>
<reference evidence="1 2" key="2">
    <citation type="journal article" date="2013" name="Environ. Sci. Technol.">
        <title>The 4-tert-butylphenol-utilizing bacterium Sphingobium fuliginis OMI can degrade bisphenols via phenolic ring hydroxylation and meta-cleavage pathway.</title>
        <authorList>
            <person name="Ogata Y."/>
            <person name="Goda S."/>
            <person name="Toyama T."/>
            <person name="Sei K."/>
            <person name="Ike M."/>
        </authorList>
    </citation>
    <scope>NUCLEOTIDE SEQUENCE [LARGE SCALE GENOMIC DNA]</scope>
    <source>
        <strain evidence="1 2">OMI</strain>
    </source>
</reference>
<comment type="caution">
    <text evidence="1">The sequence shown here is derived from an EMBL/GenBank/DDBJ whole genome shotgun (WGS) entry which is preliminary data.</text>
</comment>
<protein>
    <submittedName>
        <fullName evidence="1">Uncharacterized protein</fullName>
    </submittedName>
</protein>
<reference evidence="1 2" key="1">
    <citation type="journal article" date="2013" name="Biodegradation">
        <title>Occurrence of 4-tert-butylphenol (4-t-BP) biodegradation in an aquatic sample caused by the presence of Spirodela polyrrhiza and isolation of a 4-t-BP-utilizing bacterium.</title>
        <authorList>
            <person name="Ogata Y."/>
            <person name="Toyama T."/>
            <person name="Yu N."/>
            <person name="Wang X."/>
            <person name="Sei K."/>
            <person name="Ike M."/>
        </authorList>
    </citation>
    <scope>NUCLEOTIDE SEQUENCE [LARGE SCALE GENOMIC DNA]</scope>
    <source>
        <strain evidence="1 2">OMI</strain>
    </source>
</reference>
<dbReference type="EMBL" id="BEWI01000032">
    <property type="protein sequence ID" value="GAY24183.1"/>
    <property type="molecule type" value="Genomic_DNA"/>
</dbReference>